<reference evidence="2 3" key="1">
    <citation type="submission" date="2020-06" db="EMBL/GenBank/DDBJ databases">
        <title>Transcriptomic and genomic resources for Thalictrum thalictroides and T. hernandezii: Facilitating candidate gene discovery in an emerging model plant lineage.</title>
        <authorList>
            <person name="Arias T."/>
            <person name="Riano-Pachon D.M."/>
            <person name="Di Stilio V.S."/>
        </authorList>
    </citation>
    <scope>NUCLEOTIDE SEQUENCE [LARGE SCALE GENOMIC DNA]</scope>
    <source>
        <strain evidence="3">cv. WT478/WT964</strain>
        <tissue evidence="2">Leaves</tissue>
    </source>
</reference>
<gene>
    <name evidence="2" type="ORF">FRX31_010164</name>
</gene>
<dbReference type="GO" id="GO:0006952">
    <property type="term" value="P:defense response"/>
    <property type="evidence" value="ECO:0007669"/>
    <property type="project" value="InterPro"/>
</dbReference>
<accession>A0A7J6WUT6</accession>
<dbReference type="InterPro" id="IPR051761">
    <property type="entry name" value="MLP-like_ligand-binding"/>
</dbReference>
<keyword evidence="3" id="KW-1185">Reference proteome</keyword>
<protein>
    <submittedName>
        <fullName evidence="2">Mlp-like protein</fullName>
    </submittedName>
</protein>
<dbReference type="CDD" id="cd07816">
    <property type="entry name" value="Bet_v1-like"/>
    <property type="match status" value="1"/>
</dbReference>
<evidence type="ECO:0000313" key="3">
    <source>
        <dbReference type="Proteomes" id="UP000554482"/>
    </source>
</evidence>
<name>A0A7J6WUT6_THATH</name>
<sequence length="148" mass="16410">MGRLDVEVEAKSSADNLWDAIKDVNNLLTIFPDRYKSVDLLEGDGKSVGSVILLKYVEATPGLTFLKEKIEEADDTNKSLSYSVIDGELLGLYKTFKVSLQVVPKGDGSIVKWSLEFEKASEQIPEPSFVKTFAVQTFEGLDAYIQKP</sequence>
<dbReference type="Gene3D" id="3.30.530.20">
    <property type="match status" value="1"/>
</dbReference>
<proteinExistence type="predicted"/>
<feature type="domain" description="Bet v I/Major latex protein" evidence="1">
    <location>
        <begin position="1"/>
        <end position="148"/>
    </location>
</feature>
<dbReference type="InterPro" id="IPR023393">
    <property type="entry name" value="START-like_dom_sf"/>
</dbReference>
<dbReference type="OrthoDB" id="1567931at2759"/>
<comment type="caution">
    <text evidence="2">The sequence shown here is derived from an EMBL/GenBank/DDBJ whole genome shotgun (WGS) entry which is preliminary data.</text>
</comment>
<dbReference type="Proteomes" id="UP000554482">
    <property type="component" value="Unassembled WGS sequence"/>
</dbReference>
<dbReference type="AlphaFoldDB" id="A0A7J6WUT6"/>
<dbReference type="SUPFAM" id="SSF55961">
    <property type="entry name" value="Bet v1-like"/>
    <property type="match status" value="1"/>
</dbReference>
<evidence type="ECO:0000313" key="2">
    <source>
        <dbReference type="EMBL" id="KAF5200255.1"/>
    </source>
</evidence>
<organism evidence="2 3">
    <name type="scientific">Thalictrum thalictroides</name>
    <name type="common">Rue-anemone</name>
    <name type="synonym">Anemone thalictroides</name>
    <dbReference type="NCBI Taxonomy" id="46969"/>
    <lineage>
        <taxon>Eukaryota</taxon>
        <taxon>Viridiplantae</taxon>
        <taxon>Streptophyta</taxon>
        <taxon>Embryophyta</taxon>
        <taxon>Tracheophyta</taxon>
        <taxon>Spermatophyta</taxon>
        <taxon>Magnoliopsida</taxon>
        <taxon>Ranunculales</taxon>
        <taxon>Ranunculaceae</taxon>
        <taxon>Thalictroideae</taxon>
        <taxon>Thalictrum</taxon>
    </lineage>
</organism>
<evidence type="ECO:0000259" key="1">
    <source>
        <dbReference type="SMART" id="SM01037"/>
    </source>
</evidence>
<dbReference type="PANTHER" id="PTHR31907">
    <property type="entry name" value="MLP-LIKE PROTEIN 423"/>
    <property type="match status" value="1"/>
</dbReference>
<dbReference type="EMBL" id="JABWDY010010961">
    <property type="protein sequence ID" value="KAF5200255.1"/>
    <property type="molecule type" value="Genomic_DNA"/>
</dbReference>
<dbReference type="Pfam" id="PF00407">
    <property type="entry name" value="Bet_v_1"/>
    <property type="match status" value="1"/>
</dbReference>
<dbReference type="InterPro" id="IPR000916">
    <property type="entry name" value="Bet_v_I/MLP"/>
</dbReference>
<dbReference type="SMART" id="SM01037">
    <property type="entry name" value="Bet_v_1"/>
    <property type="match status" value="1"/>
</dbReference>